<dbReference type="EMBL" id="CAIIXF020000012">
    <property type="protein sequence ID" value="CAH1802474.1"/>
    <property type="molecule type" value="Genomic_DNA"/>
</dbReference>
<proteinExistence type="predicted"/>
<dbReference type="Proteomes" id="UP000749559">
    <property type="component" value="Unassembled WGS sequence"/>
</dbReference>
<sequence length="132" mass="14828">GKDMNGTEKACLIGLTESSPRSGVDRFTSIAEFVNNGWIKNTMKKMDKKQEDECNGIYTLDICKPNEKLIFFVLGERCTDFTLKDDMVLTSGSLTNNRAGDVVIVKCKFQYIPTNPTGIMQFLCTSRGKWKP</sequence>
<feature type="non-terminal residue" evidence="1">
    <location>
        <position position="1"/>
    </location>
</feature>
<accession>A0A8J1TN50</accession>
<comment type="caution">
    <text evidence="1">The sequence shown here is derived from an EMBL/GenBank/DDBJ whole genome shotgun (WGS) entry which is preliminary data.</text>
</comment>
<organism evidence="1 2">
    <name type="scientific">Owenia fusiformis</name>
    <name type="common">Polychaete worm</name>
    <dbReference type="NCBI Taxonomy" id="6347"/>
    <lineage>
        <taxon>Eukaryota</taxon>
        <taxon>Metazoa</taxon>
        <taxon>Spiralia</taxon>
        <taxon>Lophotrochozoa</taxon>
        <taxon>Annelida</taxon>
        <taxon>Polychaeta</taxon>
        <taxon>Sedentaria</taxon>
        <taxon>Canalipalpata</taxon>
        <taxon>Sabellida</taxon>
        <taxon>Oweniida</taxon>
        <taxon>Oweniidae</taxon>
        <taxon>Owenia</taxon>
    </lineage>
</organism>
<dbReference type="SUPFAM" id="SSF57535">
    <property type="entry name" value="Complement control module/SCR domain"/>
    <property type="match status" value="1"/>
</dbReference>
<protein>
    <submittedName>
        <fullName evidence="1">Uncharacterized protein</fullName>
    </submittedName>
</protein>
<feature type="non-terminal residue" evidence="1">
    <location>
        <position position="132"/>
    </location>
</feature>
<dbReference type="AlphaFoldDB" id="A0A8J1TN50"/>
<keyword evidence="2" id="KW-1185">Reference proteome</keyword>
<name>A0A8J1TN50_OWEFU</name>
<gene>
    <name evidence="1" type="ORF">OFUS_LOCUS26147</name>
</gene>
<evidence type="ECO:0000313" key="1">
    <source>
        <dbReference type="EMBL" id="CAH1802474.1"/>
    </source>
</evidence>
<reference evidence="1" key="1">
    <citation type="submission" date="2022-03" db="EMBL/GenBank/DDBJ databases">
        <authorList>
            <person name="Martin C."/>
        </authorList>
    </citation>
    <scope>NUCLEOTIDE SEQUENCE</scope>
</reference>
<evidence type="ECO:0000313" key="2">
    <source>
        <dbReference type="Proteomes" id="UP000749559"/>
    </source>
</evidence>
<dbReference type="InterPro" id="IPR035976">
    <property type="entry name" value="Sushi/SCR/CCP_sf"/>
</dbReference>